<gene>
    <name evidence="1" type="ORF">Glove_70g68</name>
</gene>
<accession>A0A397JB12</accession>
<evidence type="ECO:0000313" key="2">
    <source>
        <dbReference type="Proteomes" id="UP000266861"/>
    </source>
</evidence>
<evidence type="ECO:0000313" key="1">
    <source>
        <dbReference type="EMBL" id="RHZ85191.1"/>
    </source>
</evidence>
<dbReference type="EMBL" id="PQFF01000067">
    <property type="protein sequence ID" value="RHZ85191.1"/>
    <property type="molecule type" value="Genomic_DNA"/>
</dbReference>
<dbReference type="AlphaFoldDB" id="A0A397JB12"/>
<keyword evidence="2" id="KW-1185">Reference proteome</keyword>
<comment type="caution">
    <text evidence="1">The sequence shown here is derived from an EMBL/GenBank/DDBJ whole genome shotgun (WGS) entry which is preliminary data.</text>
</comment>
<dbReference type="Proteomes" id="UP000266861">
    <property type="component" value="Unassembled WGS sequence"/>
</dbReference>
<organism evidence="1 2">
    <name type="scientific">Diversispora epigaea</name>
    <dbReference type="NCBI Taxonomy" id="1348612"/>
    <lineage>
        <taxon>Eukaryota</taxon>
        <taxon>Fungi</taxon>
        <taxon>Fungi incertae sedis</taxon>
        <taxon>Mucoromycota</taxon>
        <taxon>Glomeromycotina</taxon>
        <taxon>Glomeromycetes</taxon>
        <taxon>Diversisporales</taxon>
        <taxon>Diversisporaceae</taxon>
        <taxon>Diversispora</taxon>
    </lineage>
</organism>
<proteinExistence type="predicted"/>
<name>A0A397JB12_9GLOM</name>
<sequence length="111" mass="12943">MLQLSVKLITTGIIISDLHFGPFLRDWWYIRITLQENGIRAEQYYSFQVGMKTQVEIKNRPFIIWVVQGNKYNNSLPGFLCKSLLESNKGVENDPTSAILKLYKKIFQNET</sequence>
<protein>
    <submittedName>
        <fullName evidence="1">Uncharacterized protein</fullName>
    </submittedName>
</protein>
<reference evidence="1 2" key="1">
    <citation type="submission" date="2018-08" db="EMBL/GenBank/DDBJ databases">
        <title>Genome and evolution of the arbuscular mycorrhizal fungus Diversispora epigaea (formerly Glomus versiforme) and its bacterial endosymbionts.</title>
        <authorList>
            <person name="Sun X."/>
            <person name="Fei Z."/>
            <person name="Harrison M."/>
        </authorList>
    </citation>
    <scope>NUCLEOTIDE SEQUENCE [LARGE SCALE GENOMIC DNA]</scope>
    <source>
        <strain evidence="1 2">IT104</strain>
    </source>
</reference>
<dbReference type="OrthoDB" id="2409573at2759"/>